<dbReference type="Proteomes" id="UP000010959">
    <property type="component" value="Unassembled WGS sequence"/>
</dbReference>
<organism evidence="1 2">
    <name type="scientific">Rhodopirellula baltica SWK14</name>
    <dbReference type="NCBI Taxonomy" id="993516"/>
    <lineage>
        <taxon>Bacteria</taxon>
        <taxon>Pseudomonadati</taxon>
        <taxon>Planctomycetota</taxon>
        <taxon>Planctomycetia</taxon>
        <taxon>Pirellulales</taxon>
        <taxon>Pirellulaceae</taxon>
        <taxon>Rhodopirellula</taxon>
    </lineage>
</organism>
<sequence>MTFPRRGEPRSFCRVVICSKKSFDKFCEAKDHFFRSLESVKLDCECILGFQRTGCKYFCTK</sequence>
<dbReference type="EMBL" id="AMWG01000077">
    <property type="protein sequence ID" value="ELP32950.1"/>
    <property type="molecule type" value="Genomic_DNA"/>
</dbReference>
<comment type="caution">
    <text evidence="1">The sequence shown here is derived from an EMBL/GenBank/DDBJ whole genome shotgun (WGS) entry which is preliminary data.</text>
</comment>
<evidence type="ECO:0000313" key="2">
    <source>
        <dbReference type="Proteomes" id="UP000010959"/>
    </source>
</evidence>
<name>L7CGI3_RHOBT</name>
<protein>
    <submittedName>
        <fullName evidence="1">Uncharacterized protein</fullName>
    </submittedName>
</protein>
<proteinExistence type="predicted"/>
<evidence type="ECO:0000313" key="1">
    <source>
        <dbReference type="EMBL" id="ELP32950.1"/>
    </source>
</evidence>
<dbReference type="PATRIC" id="fig|993516.3.peg.3299"/>
<accession>L7CGI3</accession>
<dbReference type="AlphaFoldDB" id="L7CGI3"/>
<gene>
    <name evidence="1" type="ORF">RBSWK_03100</name>
</gene>
<reference evidence="1 2" key="1">
    <citation type="journal article" date="2013" name="Mar. Genomics">
        <title>Expression of sulfatases in Rhodopirellula baltica and the diversity of sulfatases in the genus Rhodopirellula.</title>
        <authorList>
            <person name="Wegner C.E."/>
            <person name="Richter-Heitmann T."/>
            <person name="Klindworth A."/>
            <person name="Klockow C."/>
            <person name="Richter M."/>
            <person name="Achstetter T."/>
            <person name="Glockner F.O."/>
            <person name="Harder J."/>
        </authorList>
    </citation>
    <scope>NUCLEOTIDE SEQUENCE [LARGE SCALE GENOMIC DNA]</scope>
    <source>
        <strain evidence="1 2">SWK14</strain>
    </source>
</reference>